<gene>
    <name evidence="2" type="ORF">SEPCBS57363_003915</name>
</gene>
<feature type="compositionally biased region" description="Basic and acidic residues" evidence="1">
    <location>
        <begin position="57"/>
        <end position="66"/>
    </location>
</feature>
<evidence type="ECO:0000256" key="1">
    <source>
        <dbReference type="SAM" id="MobiDB-lite"/>
    </source>
</evidence>
<feature type="region of interest" description="Disordered" evidence="1">
    <location>
        <begin position="1"/>
        <end position="160"/>
    </location>
</feature>
<feature type="compositionally biased region" description="Basic residues" evidence="1">
    <location>
        <begin position="1"/>
        <end position="16"/>
    </location>
</feature>
<feature type="region of interest" description="Disordered" evidence="1">
    <location>
        <begin position="383"/>
        <end position="439"/>
    </location>
</feature>
<reference evidence="2 3" key="1">
    <citation type="submission" date="2024-01" db="EMBL/GenBank/DDBJ databases">
        <authorList>
            <person name="Allen C."/>
            <person name="Tagirdzhanova G."/>
        </authorList>
    </citation>
    <scope>NUCLEOTIDE SEQUENCE [LARGE SCALE GENOMIC DNA]</scope>
    <source>
        <strain evidence="2 3">CBS 573.63</strain>
    </source>
</reference>
<feature type="region of interest" description="Disordered" evidence="1">
    <location>
        <begin position="302"/>
        <end position="360"/>
    </location>
</feature>
<feature type="compositionally biased region" description="Polar residues" evidence="1">
    <location>
        <begin position="345"/>
        <end position="354"/>
    </location>
</feature>
<keyword evidence="3" id="KW-1185">Reference proteome</keyword>
<comment type="caution">
    <text evidence="2">The sequence shown here is derived from an EMBL/GenBank/DDBJ whole genome shotgun (WGS) entry which is preliminary data.</text>
</comment>
<feature type="region of interest" description="Disordered" evidence="1">
    <location>
        <begin position="452"/>
        <end position="508"/>
    </location>
</feature>
<organism evidence="2 3">
    <name type="scientific">Sporothrix epigloea</name>
    <dbReference type="NCBI Taxonomy" id="1892477"/>
    <lineage>
        <taxon>Eukaryota</taxon>
        <taxon>Fungi</taxon>
        <taxon>Dikarya</taxon>
        <taxon>Ascomycota</taxon>
        <taxon>Pezizomycotina</taxon>
        <taxon>Sordariomycetes</taxon>
        <taxon>Sordariomycetidae</taxon>
        <taxon>Ophiostomatales</taxon>
        <taxon>Ophiostomataceae</taxon>
        <taxon>Sporothrix</taxon>
    </lineage>
</organism>
<feature type="compositionally biased region" description="Polar residues" evidence="1">
    <location>
        <begin position="416"/>
        <end position="432"/>
    </location>
</feature>
<feature type="compositionally biased region" description="Polar residues" evidence="1">
    <location>
        <begin position="490"/>
        <end position="506"/>
    </location>
</feature>
<proteinExistence type="predicted"/>
<dbReference type="Proteomes" id="UP001642501">
    <property type="component" value="Unassembled WGS sequence"/>
</dbReference>
<evidence type="ECO:0000313" key="3">
    <source>
        <dbReference type="Proteomes" id="UP001642501"/>
    </source>
</evidence>
<accession>A0ABP0DSW5</accession>
<name>A0ABP0DSW5_9PEZI</name>
<dbReference type="EMBL" id="CAWUOM010000067">
    <property type="protein sequence ID" value="CAK7270070.1"/>
    <property type="molecule type" value="Genomic_DNA"/>
</dbReference>
<feature type="compositionally biased region" description="Polar residues" evidence="1">
    <location>
        <begin position="86"/>
        <end position="95"/>
    </location>
</feature>
<protein>
    <submittedName>
        <fullName evidence="2">Uncharacterized protein</fullName>
    </submittedName>
</protein>
<evidence type="ECO:0000313" key="2">
    <source>
        <dbReference type="EMBL" id="CAK7270070.1"/>
    </source>
</evidence>
<feature type="compositionally biased region" description="Basic and acidic residues" evidence="1">
    <location>
        <begin position="302"/>
        <end position="316"/>
    </location>
</feature>
<sequence length="692" mass="76412">MALWLFRRKSRPRRNRSGPPANEIATSPRKPLAPSGAVAGAGPISSPPIRRRPNSRRRPESDELQGRMRNYSFDSGHVDKLKTGGASATSLSPNQCAAKRAAISPTPDGSDPSNIAKSREAAPIDSIPTLHHSSSKRDGGHLLSRTGNSKRRKNAHDREREAEIKAMGSKTFCNPSINIAEKEIAKPHLNSLAARYTRELGNRRSNVSLPLADSIDSAMPFDTEPVAYVISPFAALTPKPTLRYAAQSQSGPFNFGLFPIRKTSRRKRLATPLPESVLRANSLIDDLAQDMNASDLRELMERDARRRDRRRLRDEEPAAYISDQQKTSQGFLKKQQPQKLKDQQSVASCPSTPASGLPELRHEVLGRETVGHEVDTTSTIAALPIGLDSDSQSMTPRHKLIEPGLHPPQNRVDPLQPSSESFPAPSRLQSPEAQPPLPTEPVLRHMAAQHIELQLPTEQNSNVIDEKYSNGDDDESISSTPTGYRRDPQLHSSYDSASMSNVMTNATRDDTPMSWLKKEESEPSLELQQSLSLASIDSEGSWFSGRTASRRGISHTQPSLDRVSQLQHQYKTVQGSRHDRLLTKTEPDISSDRQDLSLAEFGKERAPASYISPEEDDDSSIVMDDEYLNRLTRSSAGTDSLIDIHCESMGDLLPSSDEEFETGNGVGDDTWGSVSEKHRGSRILTTRKSNFI</sequence>